<evidence type="ECO:0000256" key="2">
    <source>
        <dbReference type="ARBA" id="ARBA00022803"/>
    </source>
</evidence>
<dbReference type="PANTHER" id="PTHR44858">
    <property type="entry name" value="TETRATRICOPEPTIDE REPEAT PROTEIN 6"/>
    <property type="match status" value="1"/>
</dbReference>
<dbReference type="InterPro" id="IPR050498">
    <property type="entry name" value="Ycf3"/>
</dbReference>
<evidence type="ECO:0000256" key="3">
    <source>
        <dbReference type="PROSITE-ProRule" id="PRU00339"/>
    </source>
</evidence>
<dbReference type="PROSITE" id="PS50005">
    <property type="entry name" value="TPR"/>
    <property type="match status" value="2"/>
</dbReference>
<keyword evidence="2 3" id="KW-0802">TPR repeat</keyword>
<evidence type="ECO:0000313" key="6">
    <source>
        <dbReference type="Proteomes" id="UP000244496"/>
    </source>
</evidence>
<dbReference type="AlphaFoldDB" id="A0A2S0UN15"/>
<feature type="repeat" description="TPR" evidence="3">
    <location>
        <begin position="100"/>
        <end position="133"/>
    </location>
</feature>
<dbReference type="Pfam" id="PF13432">
    <property type="entry name" value="TPR_16"/>
    <property type="match status" value="1"/>
</dbReference>
<dbReference type="KEGG" id="geh:HYN69_12475"/>
<accession>A0A2S0UN15</accession>
<dbReference type="Gene3D" id="1.25.40.10">
    <property type="entry name" value="Tetratricopeptide repeat domain"/>
    <property type="match status" value="1"/>
</dbReference>
<keyword evidence="1" id="KW-0677">Repeat</keyword>
<dbReference type="RefSeq" id="WP_108436026.1">
    <property type="nucleotide sequence ID" value="NZ_CP028918.1"/>
</dbReference>
<feature type="chain" id="PRO_5015584261" evidence="4">
    <location>
        <begin position="28"/>
        <end position="186"/>
    </location>
</feature>
<evidence type="ECO:0000313" key="5">
    <source>
        <dbReference type="EMBL" id="AWB49209.1"/>
    </source>
</evidence>
<feature type="repeat" description="TPR" evidence="3">
    <location>
        <begin position="134"/>
        <end position="167"/>
    </location>
</feature>
<keyword evidence="4" id="KW-0732">Signal</keyword>
<protein>
    <submittedName>
        <fullName evidence="5">Uncharacterized protein</fullName>
    </submittedName>
</protein>
<evidence type="ECO:0000256" key="1">
    <source>
        <dbReference type="ARBA" id="ARBA00022737"/>
    </source>
</evidence>
<dbReference type="SMART" id="SM00028">
    <property type="entry name" value="TPR"/>
    <property type="match status" value="3"/>
</dbReference>
<feature type="signal peptide" evidence="4">
    <location>
        <begin position="1"/>
        <end position="27"/>
    </location>
</feature>
<dbReference type="EMBL" id="CP028918">
    <property type="protein sequence ID" value="AWB49209.1"/>
    <property type="molecule type" value="Genomic_DNA"/>
</dbReference>
<keyword evidence="6" id="KW-1185">Reference proteome</keyword>
<proteinExistence type="predicted"/>
<dbReference type="Proteomes" id="UP000244496">
    <property type="component" value="Chromosome"/>
</dbReference>
<organism evidence="5 6">
    <name type="scientific">Paragemmobacter aquarius</name>
    <dbReference type="NCBI Taxonomy" id="2169400"/>
    <lineage>
        <taxon>Bacteria</taxon>
        <taxon>Pseudomonadati</taxon>
        <taxon>Pseudomonadota</taxon>
        <taxon>Alphaproteobacteria</taxon>
        <taxon>Rhodobacterales</taxon>
        <taxon>Paracoccaceae</taxon>
        <taxon>Paragemmobacter</taxon>
    </lineage>
</organism>
<gene>
    <name evidence="5" type="ORF">HYN69_12475</name>
</gene>
<dbReference type="InterPro" id="IPR019734">
    <property type="entry name" value="TPR_rpt"/>
</dbReference>
<sequence length="186" mass="20132">MKARATFHNHIVAALVAVFAWAAPAFADGAALDKLFDELKSSDVQASERIEQEIWNEWSKSGSPAMDLLLERGREAMAAGDLPAAVEHLTALTDHAPDFAEGWNARATCYYQMGELGPAVQDIARVLTLNPRHFGALAGLGMIFEELDQPEKALEVYKAALAIHPHLSGVLDSVQRLEAEAAGQDL</sequence>
<dbReference type="InterPro" id="IPR011990">
    <property type="entry name" value="TPR-like_helical_dom_sf"/>
</dbReference>
<dbReference type="Pfam" id="PF13181">
    <property type="entry name" value="TPR_8"/>
    <property type="match status" value="1"/>
</dbReference>
<dbReference type="SUPFAM" id="SSF48452">
    <property type="entry name" value="TPR-like"/>
    <property type="match status" value="1"/>
</dbReference>
<evidence type="ECO:0000256" key="4">
    <source>
        <dbReference type="SAM" id="SignalP"/>
    </source>
</evidence>
<dbReference type="PANTHER" id="PTHR44858:SF1">
    <property type="entry name" value="UDP-N-ACETYLGLUCOSAMINE--PEPTIDE N-ACETYLGLUCOSAMINYLTRANSFERASE SPINDLY-RELATED"/>
    <property type="match status" value="1"/>
</dbReference>
<reference evidence="5 6" key="1">
    <citation type="submission" date="2018-04" db="EMBL/GenBank/DDBJ databases">
        <title>Genome sequencing of Gemmobacter.</title>
        <authorList>
            <person name="Yi H."/>
            <person name="Baek M.-G."/>
        </authorList>
    </citation>
    <scope>NUCLEOTIDE SEQUENCE [LARGE SCALE GENOMIC DNA]</scope>
    <source>
        <strain evidence="5 6">HYN0069</strain>
    </source>
</reference>
<dbReference type="OrthoDB" id="9815010at2"/>
<name>A0A2S0UN15_9RHOB</name>